<organism evidence="2 3">
    <name type="scientific">Anopheles stephensi</name>
    <name type="common">Indo-Pakistan malaria mosquito</name>
    <dbReference type="NCBI Taxonomy" id="30069"/>
    <lineage>
        <taxon>Eukaryota</taxon>
        <taxon>Metazoa</taxon>
        <taxon>Ecdysozoa</taxon>
        <taxon>Arthropoda</taxon>
        <taxon>Hexapoda</taxon>
        <taxon>Insecta</taxon>
        <taxon>Pterygota</taxon>
        <taxon>Neoptera</taxon>
        <taxon>Endopterygota</taxon>
        <taxon>Diptera</taxon>
        <taxon>Nematocera</taxon>
        <taxon>Culicoidea</taxon>
        <taxon>Culicidae</taxon>
        <taxon>Anophelinae</taxon>
        <taxon>Anopheles</taxon>
    </lineage>
</organism>
<reference evidence="2" key="2">
    <citation type="submission" date="2020-05" db="UniProtKB">
        <authorList>
            <consortium name="EnsemblMetazoa"/>
        </authorList>
    </citation>
    <scope>IDENTIFICATION</scope>
    <source>
        <strain evidence="2">Indian</strain>
    </source>
</reference>
<evidence type="ECO:0000313" key="2">
    <source>
        <dbReference type="EnsemblMetazoa" id="ASTEI06686-PA"/>
    </source>
</evidence>
<sequence>MTLRNNDIQGPSRPSSVKATEDDPDSVGAKRYSLRRKAYKREVHKKVFRIAGSESRADSEESSDKDATPEKAVKLEQMEPKPRGYRNVRQRGVKLRLTVAACL</sequence>
<feature type="compositionally biased region" description="Polar residues" evidence="1">
    <location>
        <begin position="1"/>
        <end position="18"/>
    </location>
</feature>
<evidence type="ECO:0000256" key="1">
    <source>
        <dbReference type="SAM" id="MobiDB-lite"/>
    </source>
</evidence>
<feature type="compositionally biased region" description="Basic and acidic residues" evidence="1">
    <location>
        <begin position="55"/>
        <end position="73"/>
    </location>
</feature>
<protein>
    <submittedName>
        <fullName evidence="2">Uncharacterized protein</fullName>
    </submittedName>
</protein>
<dbReference type="VEuPathDB" id="VectorBase:ASTEI20_044783"/>
<feature type="region of interest" description="Disordered" evidence="1">
    <location>
        <begin position="1"/>
        <end position="29"/>
    </location>
</feature>
<dbReference type="VEuPathDB" id="VectorBase:ASTE007643"/>
<proteinExistence type="predicted"/>
<dbReference type="EnsemblMetazoa" id="ASTEI06686-RA">
    <property type="protein sequence ID" value="ASTEI06686-PA"/>
    <property type="gene ID" value="ASTEI06686"/>
</dbReference>
<reference evidence="3" key="1">
    <citation type="journal article" date="2014" name="Genome Biol.">
        <title>Genome analysis of a major urban malaria vector mosquito, Anopheles stephensi.</title>
        <authorList>
            <person name="Jiang X."/>
            <person name="Peery A."/>
            <person name="Hall A.B."/>
            <person name="Sharma A."/>
            <person name="Chen X.G."/>
            <person name="Waterhouse R.M."/>
            <person name="Komissarov A."/>
            <person name="Riehle M.M."/>
            <person name="Shouche Y."/>
            <person name="Sharakhova M.V."/>
            <person name="Lawson D."/>
            <person name="Pakpour N."/>
            <person name="Arensburger P."/>
            <person name="Davidson V.L."/>
            <person name="Eiglmeier K."/>
            <person name="Emrich S."/>
            <person name="George P."/>
            <person name="Kennedy R.C."/>
            <person name="Mane S.P."/>
            <person name="Maslen G."/>
            <person name="Oringanje C."/>
            <person name="Qi Y."/>
            <person name="Settlage R."/>
            <person name="Tojo M."/>
            <person name="Tubio J.M."/>
            <person name="Unger M.F."/>
            <person name="Wang B."/>
            <person name="Vernick K.D."/>
            <person name="Ribeiro J.M."/>
            <person name="James A.A."/>
            <person name="Michel K."/>
            <person name="Riehle M.A."/>
            <person name="Luckhart S."/>
            <person name="Sharakhov I.V."/>
            <person name="Tu Z."/>
        </authorList>
    </citation>
    <scope>NUCLEOTIDE SEQUENCE [LARGE SCALE GENOMIC DNA]</scope>
    <source>
        <strain evidence="3">Indian</strain>
    </source>
</reference>
<feature type="region of interest" description="Disordered" evidence="1">
    <location>
        <begin position="51"/>
        <end position="73"/>
    </location>
</feature>
<name>A0A182YE00_ANOST</name>
<keyword evidence="3" id="KW-1185">Reference proteome</keyword>
<evidence type="ECO:0000313" key="3">
    <source>
        <dbReference type="Proteomes" id="UP000076408"/>
    </source>
</evidence>
<accession>A0A182YE00</accession>
<dbReference type="AlphaFoldDB" id="A0A182YE00"/>
<dbReference type="VEuPathDB" id="VectorBase:ASTEI06686"/>
<dbReference type="Proteomes" id="UP000076408">
    <property type="component" value="Unassembled WGS sequence"/>
</dbReference>